<keyword evidence="2" id="KW-1185">Reference proteome</keyword>
<dbReference type="AlphaFoldDB" id="U5DIW8"/>
<dbReference type="STRING" id="582515.KR51_00025950"/>
<accession>U5DIW8</accession>
<dbReference type="Proteomes" id="UP000016960">
    <property type="component" value="Unassembled WGS sequence"/>
</dbReference>
<evidence type="ECO:0000313" key="2">
    <source>
        <dbReference type="Proteomes" id="UP000016960"/>
    </source>
</evidence>
<dbReference type="InParanoid" id="U5DIW8"/>
<reference evidence="1 2" key="1">
    <citation type="submission" date="2013-05" db="EMBL/GenBank/DDBJ databases">
        <title>Draft genome sequence of Rubidibacter lacunae KORDI 51-2.</title>
        <authorList>
            <person name="Choi D.H."/>
            <person name="Noh J.H."/>
            <person name="Kwon K.-K."/>
            <person name="Lee J.-H."/>
            <person name="Ryu J.-Y."/>
        </authorList>
    </citation>
    <scope>NUCLEOTIDE SEQUENCE [LARGE SCALE GENOMIC DNA]</scope>
    <source>
        <strain evidence="1 2">KORDI 51-2</strain>
    </source>
</reference>
<name>U5DIW8_9CHRO</name>
<dbReference type="EMBL" id="ASSJ01000066">
    <property type="protein sequence ID" value="ERN40882.1"/>
    <property type="molecule type" value="Genomic_DNA"/>
</dbReference>
<dbReference type="eggNOG" id="ENOG5031F3D">
    <property type="taxonomic scope" value="Bacteria"/>
</dbReference>
<comment type="caution">
    <text evidence="1">The sequence shown here is derived from an EMBL/GenBank/DDBJ whole genome shotgun (WGS) entry which is preliminary data.</text>
</comment>
<protein>
    <submittedName>
        <fullName evidence="1">Uncharacterized protein</fullName>
    </submittedName>
</protein>
<organism evidence="1 2">
    <name type="scientific">Rubidibacter lacunae KORDI 51-2</name>
    <dbReference type="NCBI Taxonomy" id="582515"/>
    <lineage>
        <taxon>Bacteria</taxon>
        <taxon>Bacillati</taxon>
        <taxon>Cyanobacteriota</taxon>
        <taxon>Cyanophyceae</taxon>
        <taxon>Oscillatoriophycideae</taxon>
        <taxon>Chroococcales</taxon>
        <taxon>Aphanothecaceae</taxon>
        <taxon>Rubidibacter</taxon>
    </lineage>
</organism>
<gene>
    <name evidence="1" type="ORF">KR51_00025950</name>
</gene>
<sequence>MLLCTSTASAETLRIEAGMQPDPVSLRGQTGGSVDSQDCGLVPTAPSQVLQIAERINYMRLSLDVPGGGNPTLLVEGPDGRFCAIADRISGSAPELSGVWLPGEYKIYVGDIDGANNPYRLSISQQR</sequence>
<proteinExistence type="predicted"/>
<evidence type="ECO:0000313" key="1">
    <source>
        <dbReference type="EMBL" id="ERN40882.1"/>
    </source>
</evidence>